<dbReference type="RefSeq" id="WP_111444400.1">
    <property type="nucleotide sequence ID" value="NZ_QKZK01000004.1"/>
</dbReference>
<accession>A0A2W7P7M9</accession>
<sequence length="273" mass="31360">MKFYYIFFLIILTSCASKKKIAGVIDVKPISASKLLDGISENQFVFDNLYIKKFDIDLDVPGINMTLRGSMFIQTDSQIVVSVTPLLGIEVARALISPSQLVLIDRTKKKIYYSDYALLSKKLGMPLNFSMIQSLFINQVYCDKSIDYECFKDFDHGIQDGMYFLKNYKQKQNSRRIKSRVVNDLFIQYLFDPLNFTVKSFHIEQTKSGDLMNVHYNDFKEFNGNIFPTKIDVDGSSKGTIAKVGVTYLQIEFNSSNSIGFKVPEKYEVIYIQ</sequence>
<proteinExistence type="predicted"/>
<keyword evidence="2" id="KW-1185">Reference proteome</keyword>
<reference evidence="1 2" key="1">
    <citation type="submission" date="2018-06" db="EMBL/GenBank/DDBJ databases">
        <title>Genomic Encyclopedia of Archaeal and Bacterial Type Strains, Phase II (KMG-II): from individual species to whole genera.</title>
        <authorList>
            <person name="Goeker M."/>
        </authorList>
    </citation>
    <scope>NUCLEOTIDE SEQUENCE [LARGE SCALE GENOMIC DNA]</scope>
    <source>
        <strain evidence="1 2">DSM 6779</strain>
    </source>
</reference>
<evidence type="ECO:0000313" key="2">
    <source>
        <dbReference type="Proteomes" id="UP000249239"/>
    </source>
</evidence>
<dbReference type="AlphaFoldDB" id="A0A2W7P7M9"/>
<dbReference type="Proteomes" id="UP000249239">
    <property type="component" value="Unassembled WGS sequence"/>
</dbReference>
<gene>
    <name evidence="1" type="ORF">LX69_00679</name>
</gene>
<dbReference type="OrthoDB" id="849114at2"/>
<evidence type="ECO:0000313" key="1">
    <source>
        <dbReference type="EMBL" id="PZX19412.1"/>
    </source>
</evidence>
<dbReference type="EMBL" id="QKZK01000004">
    <property type="protein sequence ID" value="PZX19412.1"/>
    <property type="molecule type" value="Genomic_DNA"/>
</dbReference>
<dbReference type="Pfam" id="PF14125">
    <property type="entry name" value="DUF4292"/>
    <property type="match status" value="1"/>
</dbReference>
<dbReference type="PROSITE" id="PS51257">
    <property type="entry name" value="PROKAR_LIPOPROTEIN"/>
    <property type="match status" value="1"/>
</dbReference>
<organism evidence="1 2">
    <name type="scientific">Breznakibacter xylanolyticus</name>
    <dbReference type="NCBI Taxonomy" id="990"/>
    <lineage>
        <taxon>Bacteria</taxon>
        <taxon>Pseudomonadati</taxon>
        <taxon>Bacteroidota</taxon>
        <taxon>Bacteroidia</taxon>
        <taxon>Marinilabiliales</taxon>
        <taxon>Marinilabiliaceae</taxon>
        <taxon>Breznakibacter</taxon>
    </lineage>
</organism>
<name>A0A2W7P7M9_9BACT</name>
<comment type="caution">
    <text evidence="1">The sequence shown here is derived from an EMBL/GenBank/DDBJ whole genome shotgun (WGS) entry which is preliminary data.</text>
</comment>
<protein>
    <submittedName>
        <fullName evidence="1">Uncharacterized protein DUF4292</fullName>
    </submittedName>
</protein>
<dbReference type="InterPro" id="IPR025634">
    <property type="entry name" value="DUF4292"/>
</dbReference>